<feature type="repeat" description="ANK" evidence="1">
    <location>
        <begin position="33"/>
        <end position="65"/>
    </location>
</feature>
<dbReference type="GO" id="GO:0005737">
    <property type="term" value="C:cytoplasm"/>
    <property type="evidence" value="ECO:0007669"/>
    <property type="project" value="TreeGrafter"/>
</dbReference>
<organism evidence="3 4">
    <name type="scientific">Varanus komodoensis</name>
    <name type="common">Komodo dragon</name>
    <dbReference type="NCBI Taxonomy" id="61221"/>
    <lineage>
        <taxon>Eukaryota</taxon>
        <taxon>Metazoa</taxon>
        <taxon>Chordata</taxon>
        <taxon>Craniata</taxon>
        <taxon>Vertebrata</taxon>
        <taxon>Euteleostomi</taxon>
        <taxon>Lepidosauria</taxon>
        <taxon>Squamata</taxon>
        <taxon>Bifurcata</taxon>
        <taxon>Unidentata</taxon>
        <taxon>Episquamata</taxon>
        <taxon>Toxicofera</taxon>
        <taxon>Anguimorpha</taxon>
        <taxon>Paleoanguimorpha</taxon>
        <taxon>Varanoidea</taxon>
        <taxon>Varanidae</taxon>
        <taxon>Varanus</taxon>
    </lineage>
</organism>
<dbReference type="GO" id="GO:0005856">
    <property type="term" value="C:cytoskeleton"/>
    <property type="evidence" value="ECO:0007669"/>
    <property type="project" value="TreeGrafter"/>
</dbReference>
<dbReference type="Pfam" id="PF12796">
    <property type="entry name" value="Ank_2"/>
    <property type="match status" value="1"/>
</dbReference>
<dbReference type="PROSITE" id="PS50297">
    <property type="entry name" value="ANK_REP_REGION"/>
    <property type="match status" value="1"/>
</dbReference>
<evidence type="ECO:0000256" key="1">
    <source>
        <dbReference type="PROSITE-ProRule" id="PRU00023"/>
    </source>
</evidence>
<accession>A0A8D2LMG9</accession>
<reference evidence="3" key="2">
    <citation type="submission" date="2025-09" db="UniProtKB">
        <authorList>
            <consortium name="Ensembl"/>
        </authorList>
    </citation>
    <scope>IDENTIFICATION</scope>
</reference>
<keyword evidence="1" id="KW-0040">ANK repeat</keyword>
<dbReference type="Gene3D" id="1.25.40.20">
    <property type="entry name" value="Ankyrin repeat-containing domain"/>
    <property type="match status" value="1"/>
</dbReference>
<dbReference type="SMART" id="SM00248">
    <property type="entry name" value="ANK"/>
    <property type="match status" value="3"/>
</dbReference>
<feature type="region of interest" description="Disordered" evidence="2">
    <location>
        <begin position="139"/>
        <end position="168"/>
    </location>
</feature>
<name>A0A8D2LMG9_VARKO</name>
<dbReference type="SUPFAM" id="SSF48403">
    <property type="entry name" value="Ankyrin repeat"/>
    <property type="match status" value="1"/>
</dbReference>
<keyword evidence="4" id="KW-1185">Reference proteome</keyword>
<evidence type="ECO:0000313" key="3">
    <source>
        <dbReference type="Ensembl" id="ENSVKKP00000023821.1"/>
    </source>
</evidence>
<dbReference type="AlphaFoldDB" id="A0A8D2LMG9"/>
<dbReference type="GO" id="GO:0030837">
    <property type="term" value="P:negative regulation of actin filament polymerization"/>
    <property type="evidence" value="ECO:0007669"/>
    <property type="project" value="InterPro"/>
</dbReference>
<reference evidence="3" key="1">
    <citation type="submission" date="2025-08" db="UniProtKB">
        <authorList>
            <consortium name="Ensembl"/>
        </authorList>
    </citation>
    <scope>IDENTIFICATION</scope>
</reference>
<dbReference type="Ensembl" id="ENSVKKT00000024406.1">
    <property type="protein sequence ID" value="ENSVKKP00000023821.1"/>
    <property type="gene ID" value="ENSVKKG00000015733.1"/>
</dbReference>
<protein>
    <submittedName>
        <fullName evidence="3">Uncharacterized protein</fullName>
    </submittedName>
</protein>
<dbReference type="PANTHER" id="PTHR24168">
    <property type="entry name" value="KN MOTIF AND ANKYRIN REPEAT DOMAIN-CONTAINING"/>
    <property type="match status" value="1"/>
</dbReference>
<dbReference type="PANTHER" id="PTHR24168:SF23">
    <property type="entry name" value="KN MOTIF AND ANKYRIN REPEAT DOMAIN-CONTAINING PROTEIN 3"/>
    <property type="match status" value="1"/>
</dbReference>
<sequence length="168" mass="17160">MLAALAALEREEDMAVVQRLFGSGNVDAKASQAGQTALMLAVSHGRQEMVAALLACGADVNLRDEEGSTALMCACEHGRAGTVRLLLSQPACDVSIADHDGNDAASIALEAGHHDIAGLISAHLAQPVAGSPVSISGCTLEQGVPQEGGTQPSRSQRAKHPLHSPVLG</sequence>
<dbReference type="InterPro" id="IPR002110">
    <property type="entry name" value="Ankyrin_rpt"/>
</dbReference>
<dbReference type="OMA" id="ISHGHKD"/>
<evidence type="ECO:0000313" key="4">
    <source>
        <dbReference type="Proteomes" id="UP000694545"/>
    </source>
</evidence>
<proteinExistence type="predicted"/>
<dbReference type="Proteomes" id="UP000694545">
    <property type="component" value="Unplaced"/>
</dbReference>
<dbReference type="InterPro" id="IPR036770">
    <property type="entry name" value="Ankyrin_rpt-contain_sf"/>
</dbReference>
<evidence type="ECO:0000256" key="2">
    <source>
        <dbReference type="SAM" id="MobiDB-lite"/>
    </source>
</evidence>
<dbReference type="PROSITE" id="PS50088">
    <property type="entry name" value="ANK_REPEAT"/>
    <property type="match status" value="1"/>
</dbReference>
<dbReference type="InterPro" id="IPR047184">
    <property type="entry name" value="KANK1-4"/>
</dbReference>